<dbReference type="InterPro" id="IPR048256">
    <property type="entry name" value="Tektin-like"/>
</dbReference>
<organism evidence="7">
    <name type="scientific">Spodoptera frugiperda</name>
    <name type="common">Fall armyworm</name>
    <dbReference type="NCBI Taxonomy" id="7108"/>
    <lineage>
        <taxon>Eukaryota</taxon>
        <taxon>Metazoa</taxon>
        <taxon>Ecdysozoa</taxon>
        <taxon>Arthropoda</taxon>
        <taxon>Hexapoda</taxon>
        <taxon>Insecta</taxon>
        <taxon>Pterygota</taxon>
        <taxon>Neoptera</taxon>
        <taxon>Endopterygota</taxon>
        <taxon>Lepidoptera</taxon>
        <taxon>Glossata</taxon>
        <taxon>Ditrysia</taxon>
        <taxon>Noctuoidea</taxon>
        <taxon>Noctuidae</taxon>
        <taxon>Amphipyrinae</taxon>
        <taxon>Spodoptera</taxon>
    </lineage>
</organism>
<keyword evidence="4" id="KW-0966">Cell projection</keyword>
<dbReference type="GO" id="GO:0015630">
    <property type="term" value="C:microtubule cytoskeleton"/>
    <property type="evidence" value="ECO:0007669"/>
    <property type="project" value="UniProtKB-UniRule"/>
</dbReference>
<dbReference type="InterPro" id="IPR000435">
    <property type="entry name" value="Tektins"/>
</dbReference>
<dbReference type="PRINTS" id="PR00511">
    <property type="entry name" value="TEKTIN"/>
</dbReference>
<dbReference type="GO" id="GO:0005930">
    <property type="term" value="C:axoneme"/>
    <property type="evidence" value="ECO:0007669"/>
    <property type="project" value="UniProtKB-SubCell"/>
</dbReference>
<evidence type="ECO:0000256" key="2">
    <source>
        <dbReference type="ARBA" id="ARBA00022490"/>
    </source>
</evidence>
<dbReference type="EMBL" id="ODYU01004446">
    <property type="protein sequence ID" value="SOQ44323.1"/>
    <property type="molecule type" value="Genomic_DNA"/>
</dbReference>
<dbReference type="Pfam" id="PF03148">
    <property type="entry name" value="Tektin"/>
    <property type="match status" value="2"/>
</dbReference>
<comment type="similarity">
    <text evidence="1 4">Belongs to the tektin family.</text>
</comment>
<keyword evidence="3 5" id="KW-0175">Coiled coil</keyword>
<proteinExistence type="inferred from homology"/>
<evidence type="ECO:0000256" key="3">
    <source>
        <dbReference type="ARBA" id="ARBA00023054"/>
    </source>
</evidence>
<comment type="subcellular location">
    <subcellularLocation>
        <location evidence="4">Cytoplasm</location>
        <location evidence="4">Cytoskeleton</location>
        <location evidence="4">Cilium axoneme</location>
    </subcellularLocation>
</comment>
<evidence type="ECO:0000256" key="1">
    <source>
        <dbReference type="ARBA" id="ARBA00007209"/>
    </source>
</evidence>
<evidence type="ECO:0000256" key="6">
    <source>
        <dbReference type="SAM" id="MobiDB-lite"/>
    </source>
</evidence>
<keyword evidence="4" id="KW-0282">Flagellum</keyword>
<sequence>MTTAEKGDYLSFGDRNNGLSTIKTWHEHNQMVLKGDIIRTTDKNTAITKNSIIKVNHTSCEDYSDSTDQLKHRARHINYWKAELERAIRDMDAEINILEAQRQQLKNAMDTLRIPEYINEECLDLRRMRMQSDLIYDEPQEDLFTESALIENVKKLHRDLLRDVEYQLDMNVASKNWLERDWSDKQLAFKYESENAYLETKAVNVKDSAGATRLSEALRRVISHCEDHPEDTVMHTIAVCRAWAEHRHVFRNVINDGSLSRPDLVQAMVWSEGDWDAVSSFCEAVILAEEEAERVRERSSPRPSRRRRHSRRRGSRQSNVPSWEQFTINALNEFKISIDKSKALRAKVDAVLINTSRDLRSQDIKVNNSLSERIARTEQVKTELENQLKLTLEKIVETENILEMLHEEMLKVSQRIQVAQTRLNTKNCRPNVENCREGSLVALIEEVRDLNDSMSLLQKRSLETEKLRAELIHERSILENEIIVKKKTLHLDNERCLFLRSHYQSAEKMCGF</sequence>
<feature type="coiled-coil region" evidence="5">
    <location>
        <begin position="81"/>
        <end position="108"/>
    </location>
</feature>
<gene>
    <name evidence="7" type="ORF">SFRICE_018627</name>
</gene>
<keyword evidence="4" id="KW-0969">Cilium</keyword>
<feature type="region of interest" description="Disordered" evidence="6">
    <location>
        <begin position="293"/>
        <end position="319"/>
    </location>
</feature>
<dbReference type="GO" id="GO:0060271">
    <property type="term" value="P:cilium assembly"/>
    <property type="evidence" value="ECO:0007669"/>
    <property type="project" value="UniProtKB-UniRule"/>
</dbReference>
<dbReference type="AlphaFoldDB" id="A0A2H1VU23"/>
<reference evidence="7" key="1">
    <citation type="submission" date="2016-07" db="EMBL/GenBank/DDBJ databases">
        <authorList>
            <person name="Bretaudeau A."/>
        </authorList>
    </citation>
    <scope>NUCLEOTIDE SEQUENCE</scope>
    <source>
        <strain evidence="7">Rice</strain>
        <tissue evidence="7">Whole body</tissue>
    </source>
</reference>
<dbReference type="PANTHER" id="PTHR19960:SF12">
    <property type="entry name" value="TEKTIN-4"/>
    <property type="match status" value="1"/>
</dbReference>
<dbReference type="GO" id="GO:0060294">
    <property type="term" value="P:cilium movement involved in cell motility"/>
    <property type="evidence" value="ECO:0007669"/>
    <property type="project" value="UniProtKB-UniRule"/>
</dbReference>
<feature type="coiled-coil region" evidence="5">
    <location>
        <begin position="367"/>
        <end position="401"/>
    </location>
</feature>
<accession>A0A2H1VU23</accession>
<keyword evidence="2" id="KW-0963">Cytoplasm</keyword>
<evidence type="ECO:0000313" key="7">
    <source>
        <dbReference type="EMBL" id="SOQ44323.1"/>
    </source>
</evidence>
<name>A0A2H1VU23_SPOFR</name>
<evidence type="ECO:0000256" key="5">
    <source>
        <dbReference type="SAM" id="Coils"/>
    </source>
</evidence>
<feature type="compositionally biased region" description="Basic residues" evidence="6">
    <location>
        <begin position="303"/>
        <end position="315"/>
    </location>
</feature>
<protein>
    <recommendedName>
        <fullName evidence="4">Tektin</fullName>
    </recommendedName>
</protein>
<dbReference type="GO" id="GO:0005634">
    <property type="term" value="C:nucleus"/>
    <property type="evidence" value="ECO:0007669"/>
    <property type="project" value="TreeGrafter"/>
</dbReference>
<evidence type="ECO:0000256" key="4">
    <source>
        <dbReference type="RuleBase" id="RU367040"/>
    </source>
</evidence>
<dbReference type="PANTHER" id="PTHR19960">
    <property type="entry name" value="TEKTIN"/>
    <property type="match status" value="1"/>
</dbReference>